<reference evidence="2" key="2">
    <citation type="journal article" date="2019" name="Mol. Plant Microbe Interact.">
        <title>Genome sequence resources for four phytopathogenic fungi from the Colletotrichum orbiculare species complex.</title>
        <authorList>
            <person name="Gan P."/>
            <person name="Tsushima A."/>
            <person name="Narusaka M."/>
            <person name="Narusaka Y."/>
            <person name="Takano Y."/>
            <person name="Kubo Y."/>
            <person name="Shirasu K."/>
        </authorList>
    </citation>
    <scope>GENOME REANNOTATION</scope>
    <source>
        <strain evidence="2">104-T / ATCC 96160 / CBS 514.97 / LARS 414 / MAFF 240422</strain>
    </source>
</reference>
<name>A0A484FMR8_COLOR</name>
<proteinExistence type="predicted"/>
<sequence length="75" mass="8245">MHTAYPISGYLAAEPHLVAWPDCPGYALSNVHPGYRFGLSMAGSIFDGHCHRNLAPRRFSSMLSDLAARWSKIGN</sequence>
<organism evidence="1 2">
    <name type="scientific">Colletotrichum orbiculare (strain 104-T / ATCC 96160 / CBS 514.97 / LARS 414 / MAFF 240422)</name>
    <name type="common">Cucumber anthracnose fungus</name>
    <name type="synonym">Colletotrichum lagenarium</name>
    <dbReference type="NCBI Taxonomy" id="1213857"/>
    <lineage>
        <taxon>Eukaryota</taxon>
        <taxon>Fungi</taxon>
        <taxon>Dikarya</taxon>
        <taxon>Ascomycota</taxon>
        <taxon>Pezizomycotina</taxon>
        <taxon>Sordariomycetes</taxon>
        <taxon>Hypocreomycetidae</taxon>
        <taxon>Glomerellales</taxon>
        <taxon>Glomerellaceae</taxon>
        <taxon>Colletotrichum</taxon>
        <taxon>Colletotrichum orbiculare species complex</taxon>
    </lineage>
</organism>
<keyword evidence="2" id="KW-1185">Reference proteome</keyword>
<protein>
    <submittedName>
        <fullName evidence="1">Uncharacterized protein</fullName>
    </submittedName>
</protein>
<accession>A0A484FMR8</accession>
<comment type="caution">
    <text evidence="1">The sequence shown here is derived from an EMBL/GenBank/DDBJ whole genome shotgun (WGS) entry which is preliminary data.</text>
</comment>
<dbReference type="AlphaFoldDB" id="A0A484FMR8"/>
<dbReference type="EMBL" id="AMCV02000019">
    <property type="protein sequence ID" value="TDZ19749.1"/>
    <property type="molecule type" value="Genomic_DNA"/>
</dbReference>
<dbReference type="Proteomes" id="UP000014480">
    <property type="component" value="Unassembled WGS sequence"/>
</dbReference>
<gene>
    <name evidence="1" type="ORF">Cob_v007391</name>
</gene>
<reference evidence="2" key="1">
    <citation type="journal article" date="2013" name="New Phytol.">
        <title>Comparative genomic and transcriptomic analyses reveal the hemibiotrophic stage shift of Colletotrichum fungi.</title>
        <authorList>
            <person name="Gan P."/>
            <person name="Ikeda K."/>
            <person name="Irieda H."/>
            <person name="Narusaka M."/>
            <person name="O'Connell R.J."/>
            <person name="Narusaka Y."/>
            <person name="Takano Y."/>
            <person name="Kubo Y."/>
            <person name="Shirasu K."/>
        </authorList>
    </citation>
    <scope>NUCLEOTIDE SEQUENCE [LARGE SCALE GENOMIC DNA]</scope>
    <source>
        <strain evidence="2">104-T / ATCC 96160 / CBS 514.97 / LARS 414 / MAFF 240422</strain>
    </source>
</reference>
<evidence type="ECO:0000313" key="2">
    <source>
        <dbReference type="Proteomes" id="UP000014480"/>
    </source>
</evidence>
<evidence type="ECO:0000313" key="1">
    <source>
        <dbReference type="EMBL" id="TDZ19749.1"/>
    </source>
</evidence>